<evidence type="ECO:0000256" key="5">
    <source>
        <dbReference type="ARBA" id="ARBA00023136"/>
    </source>
</evidence>
<dbReference type="GO" id="GO:0030420">
    <property type="term" value="P:establishment of competence for transformation"/>
    <property type="evidence" value="ECO:0007669"/>
    <property type="project" value="InterPro"/>
</dbReference>
<evidence type="ECO:0000313" key="6">
    <source>
        <dbReference type="EMBL" id="AMB98998.1"/>
    </source>
</evidence>
<keyword evidence="7" id="KW-1185">Reference proteome</keyword>
<reference evidence="7" key="2">
    <citation type="submission" date="2016-01" db="EMBL/GenBank/DDBJ databases">
        <title>Six Aerococcus type strain genome sequencing and assembly using PacBio and Illumina Hiseq.</title>
        <authorList>
            <person name="Carkaci D."/>
            <person name="Dargis R."/>
            <person name="Nielsen X.C."/>
            <person name="Skovgaard O."/>
            <person name="Fuursted K."/>
            <person name="Christensen J.J."/>
        </authorList>
    </citation>
    <scope>NUCLEOTIDE SEQUENCE [LARGE SCALE GENOMIC DNA]</scope>
    <source>
        <strain evidence="7">CCUG42038B</strain>
    </source>
</reference>
<dbReference type="STRING" id="128944.AWM75_02840"/>
<dbReference type="InterPro" id="IPR025405">
    <property type="entry name" value="DUF4131"/>
</dbReference>
<reference evidence="6 7" key="1">
    <citation type="journal article" date="2016" name="Genome Announc.">
        <title>Complete Genome Sequences of Aerococcus christensenii CCUG 28831T, Aerococcus sanguinicola CCUG 43001T, Aerococcus urinae CCUG 36881T, Aerococcus urinaeequi CCUG 28094T, Aerococcus urinaehominis CCUG 42038 BT, and Aerococcus viridans CCUG 4311T.</title>
        <authorList>
            <person name="Carkaci D."/>
            <person name="Dargis R."/>
            <person name="Nielsen X.C."/>
            <person name="Skovgaard O."/>
            <person name="Fuursted K."/>
            <person name="Christensen J.J."/>
        </authorList>
    </citation>
    <scope>NUCLEOTIDE SEQUENCE [LARGE SCALE GENOMIC DNA]</scope>
    <source>
        <strain evidence="6 7">CCUG42038B</strain>
    </source>
</reference>
<dbReference type="PANTHER" id="PTHR30619">
    <property type="entry name" value="DNA INTERNALIZATION/COMPETENCE PROTEIN COMEC/REC2"/>
    <property type="match status" value="1"/>
</dbReference>
<gene>
    <name evidence="6" type="ORF">AWM75_02840</name>
</gene>
<proteinExistence type="predicted"/>
<keyword evidence="3" id="KW-0812">Transmembrane</keyword>
<dbReference type="Gene3D" id="3.60.15.10">
    <property type="entry name" value="Ribonuclease Z/Hydroxyacylglutathione hydrolase-like"/>
    <property type="match status" value="1"/>
</dbReference>
<dbReference type="InterPro" id="IPR004477">
    <property type="entry name" value="ComEC_N"/>
</dbReference>
<dbReference type="InterPro" id="IPR036866">
    <property type="entry name" value="RibonucZ/Hydroxyglut_hydro"/>
</dbReference>
<organism evidence="6 7">
    <name type="scientific">Aerococcus urinaehominis</name>
    <dbReference type="NCBI Taxonomy" id="128944"/>
    <lineage>
        <taxon>Bacteria</taxon>
        <taxon>Bacillati</taxon>
        <taxon>Bacillota</taxon>
        <taxon>Bacilli</taxon>
        <taxon>Lactobacillales</taxon>
        <taxon>Aerococcaceae</taxon>
        <taxon>Aerococcus</taxon>
    </lineage>
</organism>
<evidence type="ECO:0000256" key="2">
    <source>
        <dbReference type="ARBA" id="ARBA00022475"/>
    </source>
</evidence>
<comment type="subcellular location">
    <subcellularLocation>
        <location evidence="1">Cell membrane</location>
        <topology evidence="1">Multi-pass membrane protein</topology>
    </subcellularLocation>
</comment>
<dbReference type="KEGG" id="auh:AWM75_02840"/>
<dbReference type="Pfam" id="PF13567">
    <property type="entry name" value="DUF4131"/>
    <property type="match status" value="1"/>
</dbReference>
<accession>A0A0X8FKH7</accession>
<protein>
    <submittedName>
        <fullName evidence="6">Uncharacterized protein</fullName>
    </submittedName>
</protein>
<dbReference type="SUPFAM" id="SSF56281">
    <property type="entry name" value="Metallo-hydrolase/oxidoreductase"/>
    <property type="match status" value="1"/>
</dbReference>
<dbReference type="AlphaFoldDB" id="A0A0X8FKH7"/>
<dbReference type="Proteomes" id="UP000062260">
    <property type="component" value="Chromosome"/>
</dbReference>
<dbReference type="Pfam" id="PF00753">
    <property type="entry name" value="Lactamase_B"/>
    <property type="match status" value="1"/>
</dbReference>
<dbReference type="CDD" id="cd07731">
    <property type="entry name" value="ComA-like_MBL-fold"/>
    <property type="match status" value="1"/>
</dbReference>
<evidence type="ECO:0000256" key="3">
    <source>
        <dbReference type="ARBA" id="ARBA00022692"/>
    </source>
</evidence>
<dbReference type="NCBIfam" id="TIGR00360">
    <property type="entry name" value="ComEC_N-term"/>
    <property type="match status" value="1"/>
</dbReference>
<dbReference type="PANTHER" id="PTHR30619:SF7">
    <property type="entry name" value="BETA-LACTAMASE DOMAIN PROTEIN"/>
    <property type="match status" value="1"/>
</dbReference>
<evidence type="ECO:0000256" key="1">
    <source>
        <dbReference type="ARBA" id="ARBA00004651"/>
    </source>
</evidence>
<dbReference type="InterPro" id="IPR001279">
    <property type="entry name" value="Metallo-B-lactamas"/>
</dbReference>
<dbReference type="SMART" id="SM00849">
    <property type="entry name" value="Lactamase_B"/>
    <property type="match status" value="1"/>
</dbReference>
<evidence type="ECO:0000313" key="7">
    <source>
        <dbReference type="Proteomes" id="UP000062260"/>
    </source>
</evidence>
<evidence type="ECO:0000256" key="4">
    <source>
        <dbReference type="ARBA" id="ARBA00022989"/>
    </source>
</evidence>
<keyword evidence="2" id="KW-1003">Cell membrane</keyword>
<dbReference type="InterPro" id="IPR004797">
    <property type="entry name" value="Competence_ComEC/Rec2"/>
</dbReference>
<dbReference type="InterPro" id="IPR035681">
    <property type="entry name" value="ComA-like_MBL"/>
</dbReference>
<name>A0A0X8FKH7_9LACT</name>
<sequence>MRGYYFCLASIVLAATIILVFIPAWWSLLLFVLCLGRLLVGQTRFSKLIIVLVVGLVVSYLGLVKASGHSQLTGQEDQLLLQVKRTDIAISGDLAKFSAQVSLANGQREQVQVFYWLKNEADRDQLARLKGPVTMQVKAKLESPSPARNRGAFDYRKYLKGHGIHWLVTIQQIEGLTDQKGFLAWWDCLLFRLLIWLESLAQPRLRAYLLALFFNRSHQLDAEALAAYQAVGLIHLFSISGFHLNYFLKSSQHCLLRLGFLKEHSQMLVFILLLIYASLLGWPYGMVRAVVAYTFRQFCLWKNWPPDSLSGSCLSFILILLVRPLALFSLGFQLTYALTAAIIFLGPRVKATWSRPVVQELVLSFICCLTTIPFLVHHFHRFSWASLILNYFFSWAFANLVFPALLLVVCLHGLGLANQLIWLQELMAGCLGILESISQFNHHWQMLNWTIGLVPAWVLAGFTVILLYLARHFDQDGHLTRGQLGLLFVSLILLYNQAYLDPYGRLAMLDIGQGDTIYLELPYQRATYLVDVAEQPTFPKPAWAQRPRQSLVSRQILPALQAEGVRHLDGVFISHGDFDHMGGLNELLSQVKVKILYLPIGMQDDQEALASIASGLASSLNPRIQVIWLQAGDQVYLGAGYQAQVLAPSQVGQGENKDSLVLYTKLGPASVLLTGDVEGQAEHDVYHLLADQGLPVDILKVAHHGSDNSSPSQGLDLIKPKTAWISAGLNNRYGHPHDRVISDLENLGAEIYRTDQDGAVHYRFRPRSGIIDRMINEEGS</sequence>
<keyword evidence="4" id="KW-1133">Transmembrane helix</keyword>
<dbReference type="Pfam" id="PF03772">
    <property type="entry name" value="Competence"/>
    <property type="match status" value="1"/>
</dbReference>
<keyword evidence="5" id="KW-0472">Membrane</keyword>
<dbReference type="NCBIfam" id="TIGR00361">
    <property type="entry name" value="ComEC_Rec2"/>
    <property type="match status" value="1"/>
</dbReference>
<dbReference type="InterPro" id="IPR052159">
    <property type="entry name" value="Competence_DNA_uptake"/>
</dbReference>
<dbReference type="GO" id="GO:0005886">
    <property type="term" value="C:plasma membrane"/>
    <property type="evidence" value="ECO:0007669"/>
    <property type="project" value="UniProtKB-SubCell"/>
</dbReference>
<dbReference type="OrthoDB" id="9761531at2"/>
<dbReference type="EMBL" id="CP014163">
    <property type="protein sequence ID" value="AMB98998.1"/>
    <property type="molecule type" value="Genomic_DNA"/>
</dbReference>
<dbReference type="RefSeq" id="WP_067977983.1">
    <property type="nucleotide sequence ID" value="NZ_CP014163.1"/>
</dbReference>